<dbReference type="AlphaFoldDB" id="A0A101JP47"/>
<feature type="transmembrane region" description="Helical" evidence="1">
    <location>
        <begin position="43"/>
        <end position="63"/>
    </location>
</feature>
<comment type="caution">
    <text evidence="2">The sequence shown here is derived from an EMBL/GenBank/DDBJ whole genome shotgun (WGS) entry which is preliminary data.</text>
</comment>
<evidence type="ECO:0000256" key="1">
    <source>
        <dbReference type="SAM" id="Phobius"/>
    </source>
</evidence>
<dbReference type="Proteomes" id="UP000053244">
    <property type="component" value="Unassembled WGS sequence"/>
</dbReference>
<dbReference type="EMBL" id="LLZH01000246">
    <property type="protein sequence ID" value="KUL30515.1"/>
    <property type="molecule type" value="Genomic_DNA"/>
</dbReference>
<dbReference type="InterPro" id="IPR047891">
    <property type="entry name" value="GPGG_membr"/>
</dbReference>
<keyword evidence="3" id="KW-1185">Reference proteome</keyword>
<evidence type="ECO:0000313" key="2">
    <source>
        <dbReference type="EMBL" id="KUL30515.1"/>
    </source>
</evidence>
<keyword evidence="1" id="KW-0472">Membrane</keyword>
<sequence length="64" mass="6985">MIRNQVFDFRTSGTSSDMDLLLWILAVILVVAGILALFRRQILWGVVLIIVGLLVGPGGVSIFT</sequence>
<keyword evidence="1" id="KW-1133">Transmembrane helix</keyword>
<feature type="transmembrane region" description="Helical" evidence="1">
    <location>
        <begin position="20"/>
        <end position="38"/>
    </location>
</feature>
<protein>
    <submittedName>
        <fullName evidence="2">Uncharacterized protein</fullName>
    </submittedName>
</protein>
<evidence type="ECO:0000313" key="3">
    <source>
        <dbReference type="Proteomes" id="UP000053244"/>
    </source>
</evidence>
<accession>A0A101JP47</accession>
<dbReference type="NCBIfam" id="NF040511">
    <property type="entry name" value="membrane_GPGG"/>
    <property type="match status" value="1"/>
</dbReference>
<organism evidence="2 3">
    <name type="scientific">Actinoplanes awajinensis subsp. mycoplanecinus</name>
    <dbReference type="NCBI Taxonomy" id="135947"/>
    <lineage>
        <taxon>Bacteria</taxon>
        <taxon>Bacillati</taxon>
        <taxon>Actinomycetota</taxon>
        <taxon>Actinomycetes</taxon>
        <taxon>Micromonosporales</taxon>
        <taxon>Micromonosporaceae</taxon>
        <taxon>Actinoplanes</taxon>
    </lineage>
</organism>
<keyword evidence="1" id="KW-0812">Transmembrane</keyword>
<gene>
    <name evidence="2" type="ORF">ADL15_24650</name>
</gene>
<proteinExistence type="predicted"/>
<reference evidence="2 3" key="1">
    <citation type="submission" date="2015-10" db="EMBL/GenBank/DDBJ databases">
        <authorList>
            <person name="Gilbert D.G."/>
        </authorList>
    </citation>
    <scope>NUCLEOTIDE SEQUENCE [LARGE SCALE GENOMIC DNA]</scope>
    <source>
        <strain evidence="2 3">NRRL B-16712</strain>
    </source>
</reference>
<name>A0A101JP47_9ACTN</name>